<dbReference type="AlphaFoldDB" id="A0A0D8HGB3"/>
<dbReference type="PROSITE" id="PS51462">
    <property type="entry name" value="NUDIX"/>
    <property type="match status" value="1"/>
</dbReference>
<gene>
    <name evidence="4" type="primary">nudF1</name>
    <name evidence="4" type="ORF">AXFE_22390</name>
</gene>
<reference evidence="4 5" key="1">
    <citation type="submission" date="2015-01" db="EMBL/GenBank/DDBJ databases">
        <title>Draft genome of the acidophilic iron oxidizer Acidithrix ferrooxidans strain Py-F3.</title>
        <authorList>
            <person name="Poehlein A."/>
            <person name="Eisen S."/>
            <person name="Schloemann M."/>
            <person name="Johnson B.D."/>
            <person name="Daniel R."/>
            <person name="Muehling M."/>
        </authorList>
    </citation>
    <scope>NUCLEOTIDE SEQUENCE [LARGE SCALE GENOMIC DNA]</scope>
    <source>
        <strain evidence="4 5">Py-F3</strain>
    </source>
</reference>
<evidence type="ECO:0000313" key="4">
    <source>
        <dbReference type="EMBL" id="KJF16884.1"/>
    </source>
</evidence>
<dbReference type="Pfam" id="PF00293">
    <property type="entry name" value="NUDIX"/>
    <property type="match status" value="1"/>
</dbReference>
<dbReference type="GO" id="GO:0006753">
    <property type="term" value="P:nucleoside phosphate metabolic process"/>
    <property type="evidence" value="ECO:0007669"/>
    <property type="project" value="TreeGrafter"/>
</dbReference>
<comment type="cofactor">
    <cofactor evidence="1">
        <name>Mg(2+)</name>
        <dbReference type="ChEBI" id="CHEBI:18420"/>
    </cofactor>
</comment>
<proteinExistence type="predicted"/>
<dbReference type="GO" id="GO:0019693">
    <property type="term" value="P:ribose phosphate metabolic process"/>
    <property type="evidence" value="ECO:0007669"/>
    <property type="project" value="TreeGrafter"/>
</dbReference>
<keyword evidence="2 4" id="KW-0378">Hydrolase</keyword>
<dbReference type="OrthoDB" id="9806150at2"/>
<dbReference type="PANTHER" id="PTHR11839:SF18">
    <property type="entry name" value="NUDIX HYDROLASE DOMAIN-CONTAINING PROTEIN"/>
    <property type="match status" value="1"/>
</dbReference>
<name>A0A0D8HGB3_9ACTN</name>
<dbReference type="Proteomes" id="UP000032360">
    <property type="component" value="Unassembled WGS sequence"/>
</dbReference>
<evidence type="ECO:0000259" key="3">
    <source>
        <dbReference type="PROSITE" id="PS51462"/>
    </source>
</evidence>
<sequence>MFEIDPDLSEVRYEGSFLKLETVAYRSSDGSTLFRDIVRHPGAVVIIPYDASRDEVLLIEQFRVALGRDVIELPAGKRDVLGEDPLDCARRELMEELGLDAQSMVLLSTFYNTPGFCDELTYLFLARGLRQGEISPQGAEETAAVFRSISLNDFEDHITKGTICDAKTIIGLYSLASYLKTTVDEQVYVDDFELDRFRPL</sequence>
<dbReference type="SUPFAM" id="SSF55811">
    <property type="entry name" value="Nudix"/>
    <property type="match status" value="1"/>
</dbReference>
<dbReference type="CDD" id="cd03424">
    <property type="entry name" value="NUDIX_ADPRase_Nudt5_UGPPase_Nudt14"/>
    <property type="match status" value="1"/>
</dbReference>
<dbReference type="GO" id="GO:0047631">
    <property type="term" value="F:ADP-ribose diphosphatase activity"/>
    <property type="evidence" value="ECO:0007669"/>
    <property type="project" value="UniProtKB-EC"/>
</dbReference>
<dbReference type="InterPro" id="IPR000086">
    <property type="entry name" value="NUDIX_hydrolase_dom"/>
</dbReference>
<dbReference type="PANTHER" id="PTHR11839">
    <property type="entry name" value="UDP/ADP-SUGAR PYROPHOSPHATASE"/>
    <property type="match status" value="1"/>
</dbReference>
<dbReference type="EC" id="3.6.1.13" evidence="4"/>
<comment type="caution">
    <text evidence="4">The sequence shown here is derived from an EMBL/GenBank/DDBJ whole genome shotgun (WGS) entry which is preliminary data.</text>
</comment>
<dbReference type="Gene3D" id="3.90.79.10">
    <property type="entry name" value="Nucleoside Triphosphate Pyrophosphohydrolase"/>
    <property type="match status" value="1"/>
</dbReference>
<dbReference type="EMBL" id="JXYS01000071">
    <property type="protein sequence ID" value="KJF16884.1"/>
    <property type="molecule type" value="Genomic_DNA"/>
</dbReference>
<dbReference type="STRING" id="1280514.AXFE_22390"/>
<accession>A0A0D8HGB3</accession>
<dbReference type="PATRIC" id="fig|1280514.3.peg.2944"/>
<evidence type="ECO:0000256" key="1">
    <source>
        <dbReference type="ARBA" id="ARBA00001946"/>
    </source>
</evidence>
<protein>
    <submittedName>
        <fullName evidence="4">ADP-ribose pyrophosphatase</fullName>
        <ecNumber evidence="4">3.6.1.13</ecNumber>
    </submittedName>
</protein>
<keyword evidence="5" id="KW-1185">Reference proteome</keyword>
<organism evidence="4 5">
    <name type="scientific">Acidithrix ferrooxidans</name>
    <dbReference type="NCBI Taxonomy" id="1280514"/>
    <lineage>
        <taxon>Bacteria</taxon>
        <taxon>Bacillati</taxon>
        <taxon>Actinomycetota</taxon>
        <taxon>Acidimicrobiia</taxon>
        <taxon>Acidimicrobiales</taxon>
        <taxon>Acidimicrobiaceae</taxon>
        <taxon>Acidithrix</taxon>
    </lineage>
</organism>
<feature type="domain" description="Nudix hydrolase" evidence="3">
    <location>
        <begin position="38"/>
        <end position="171"/>
    </location>
</feature>
<dbReference type="RefSeq" id="WP_052605862.1">
    <property type="nucleotide sequence ID" value="NZ_JXYS01000071.1"/>
</dbReference>
<evidence type="ECO:0000313" key="5">
    <source>
        <dbReference type="Proteomes" id="UP000032360"/>
    </source>
</evidence>
<evidence type="ECO:0000256" key="2">
    <source>
        <dbReference type="ARBA" id="ARBA00022801"/>
    </source>
</evidence>
<dbReference type="InterPro" id="IPR015797">
    <property type="entry name" value="NUDIX_hydrolase-like_dom_sf"/>
</dbReference>